<accession>A0AAV9IED4</accession>
<evidence type="ECO:0000256" key="5">
    <source>
        <dbReference type="ARBA" id="ARBA00022776"/>
    </source>
</evidence>
<sequence>MTTTGCCLENFDHTPSESASFGVWERKRKEHVDKTSKTPNKTPQGDRFIPNRNMMNIEVSRLHLQQEIPGKENKQQNNTFQDALLESNSEWRKNFFSSSSSSTCHHYQSALASSLLQNSYHEERSQSKILTFKQKAPKPQEGYVNSLKVLYSQNVLPISEQRRRMIRHIPQTPDRILDAPELVDDYYLNLLDWSHENMLAVALGSSVYLWNANTGDIQELCNVPQDEMICSVSWVPDGHHLAVGTSMNDVQLWDTHRGRQVRKMHSHSSRVGCLAWNGPILSSGSRDTTIHHHDVRIAQHHIETLRGHEQEVCGLKWNVDGTQLASGGNDNLLMVWDNLHSSQPKYRLDQHLAAVKAIAWCPWQSHLLASGGGTADRTIKFWNTTTGSCLQSIDTKSQVCALLWNRHDKEIVSSHGFSQNQLIVWKYPSMVKIAELTGHTSRVLHLAASPDGQTVVSGAGDETLRFWRIFEAAESKLDSSSKTWRSSQKSMMKTCNIR</sequence>
<dbReference type="GO" id="GO:0051301">
    <property type="term" value="P:cell division"/>
    <property type="evidence" value="ECO:0007669"/>
    <property type="project" value="UniProtKB-KW"/>
</dbReference>
<protein>
    <recommendedName>
        <fullName evidence="9">CDC20/Fizzy WD40 domain-containing protein</fullName>
    </recommendedName>
</protein>
<comment type="similarity">
    <text evidence="1">Belongs to the WD repeat CDC20/Fizzy family.</text>
</comment>
<dbReference type="Pfam" id="PF24807">
    <property type="entry name" value="WD40_CDC20-Fz"/>
    <property type="match status" value="1"/>
</dbReference>
<reference evidence="10 11" key="1">
    <citation type="submission" date="2022-07" db="EMBL/GenBank/DDBJ databases">
        <title>Genome-wide signatures of adaptation to extreme environments.</title>
        <authorList>
            <person name="Cho C.H."/>
            <person name="Yoon H.S."/>
        </authorList>
    </citation>
    <scope>NUCLEOTIDE SEQUENCE [LARGE SCALE GENOMIC DNA]</scope>
    <source>
        <strain evidence="10 11">108.79 E11</strain>
    </source>
</reference>
<keyword evidence="6" id="KW-0131">Cell cycle</keyword>
<keyword evidence="2 7" id="KW-0853">WD repeat</keyword>
<evidence type="ECO:0000256" key="4">
    <source>
        <dbReference type="ARBA" id="ARBA00022737"/>
    </source>
</evidence>
<dbReference type="EMBL" id="JANCYU010000033">
    <property type="protein sequence ID" value="KAK4525774.1"/>
    <property type="molecule type" value="Genomic_DNA"/>
</dbReference>
<feature type="repeat" description="WD" evidence="7">
    <location>
        <begin position="305"/>
        <end position="337"/>
    </location>
</feature>
<dbReference type="Gene3D" id="2.130.10.10">
    <property type="entry name" value="YVTN repeat-like/Quinoprotein amine dehydrogenase"/>
    <property type="match status" value="1"/>
</dbReference>
<feature type="repeat" description="WD" evidence="7">
    <location>
        <begin position="222"/>
        <end position="263"/>
    </location>
</feature>
<gene>
    <name evidence="10" type="ORF">GAYE_SCF16G3683</name>
</gene>
<dbReference type="GO" id="GO:0031145">
    <property type="term" value="P:anaphase-promoting complex-dependent catabolic process"/>
    <property type="evidence" value="ECO:0007669"/>
    <property type="project" value="TreeGrafter"/>
</dbReference>
<evidence type="ECO:0000256" key="8">
    <source>
        <dbReference type="SAM" id="MobiDB-lite"/>
    </source>
</evidence>
<dbReference type="InterPro" id="IPR001680">
    <property type="entry name" value="WD40_rpt"/>
</dbReference>
<keyword evidence="11" id="KW-1185">Reference proteome</keyword>
<dbReference type="SUPFAM" id="SSF50978">
    <property type="entry name" value="WD40 repeat-like"/>
    <property type="match status" value="1"/>
</dbReference>
<feature type="domain" description="CDC20/Fizzy WD40" evidence="9">
    <location>
        <begin position="177"/>
        <end position="467"/>
    </location>
</feature>
<dbReference type="PANTHER" id="PTHR19918">
    <property type="entry name" value="CELL DIVISION CYCLE 20 CDC20 FIZZY -RELATED"/>
    <property type="match status" value="1"/>
</dbReference>
<dbReference type="AlphaFoldDB" id="A0AAV9IED4"/>
<dbReference type="GO" id="GO:0010997">
    <property type="term" value="F:anaphase-promoting complex binding"/>
    <property type="evidence" value="ECO:0007669"/>
    <property type="project" value="InterPro"/>
</dbReference>
<dbReference type="PROSITE" id="PS50082">
    <property type="entry name" value="WD_REPEATS_2"/>
    <property type="match status" value="3"/>
</dbReference>
<evidence type="ECO:0000256" key="3">
    <source>
        <dbReference type="ARBA" id="ARBA00022618"/>
    </source>
</evidence>
<dbReference type="Proteomes" id="UP001300502">
    <property type="component" value="Unassembled WGS sequence"/>
</dbReference>
<evidence type="ECO:0000259" key="9">
    <source>
        <dbReference type="Pfam" id="PF24807"/>
    </source>
</evidence>
<dbReference type="InterPro" id="IPR036322">
    <property type="entry name" value="WD40_repeat_dom_sf"/>
</dbReference>
<dbReference type="GO" id="GO:1990757">
    <property type="term" value="F:ubiquitin ligase activator activity"/>
    <property type="evidence" value="ECO:0007669"/>
    <property type="project" value="TreeGrafter"/>
</dbReference>
<feature type="repeat" description="WD" evidence="7">
    <location>
        <begin position="436"/>
        <end position="469"/>
    </location>
</feature>
<dbReference type="InterPro" id="IPR056150">
    <property type="entry name" value="WD40_CDC20-Fz"/>
</dbReference>
<dbReference type="PANTHER" id="PTHR19918:SF8">
    <property type="entry name" value="FI02843P"/>
    <property type="match status" value="1"/>
</dbReference>
<dbReference type="GO" id="GO:0005680">
    <property type="term" value="C:anaphase-promoting complex"/>
    <property type="evidence" value="ECO:0007669"/>
    <property type="project" value="TreeGrafter"/>
</dbReference>
<organism evidence="10 11">
    <name type="scientific">Galdieria yellowstonensis</name>
    <dbReference type="NCBI Taxonomy" id="3028027"/>
    <lineage>
        <taxon>Eukaryota</taxon>
        <taxon>Rhodophyta</taxon>
        <taxon>Bangiophyceae</taxon>
        <taxon>Galdieriales</taxon>
        <taxon>Galdieriaceae</taxon>
        <taxon>Galdieria</taxon>
    </lineage>
</organism>
<dbReference type="CDD" id="cd00200">
    <property type="entry name" value="WD40"/>
    <property type="match status" value="1"/>
</dbReference>
<evidence type="ECO:0000256" key="7">
    <source>
        <dbReference type="PROSITE-ProRule" id="PRU00221"/>
    </source>
</evidence>
<evidence type="ECO:0000256" key="2">
    <source>
        <dbReference type="ARBA" id="ARBA00022574"/>
    </source>
</evidence>
<feature type="region of interest" description="Disordered" evidence="8">
    <location>
        <begin position="28"/>
        <end position="48"/>
    </location>
</feature>
<evidence type="ECO:0000313" key="10">
    <source>
        <dbReference type="EMBL" id="KAK4525774.1"/>
    </source>
</evidence>
<dbReference type="SMART" id="SM00320">
    <property type="entry name" value="WD40"/>
    <property type="match status" value="7"/>
</dbReference>
<proteinExistence type="inferred from homology"/>
<comment type="caution">
    <text evidence="10">The sequence shown here is derived from an EMBL/GenBank/DDBJ whole genome shotgun (WGS) entry which is preliminary data.</text>
</comment>
<evidence type="ECO:0000256" key="6">
    <source>
        <dbReference type="ARBA" id="ARBA00023306"/>
    </source>
</evidence>
<dbReference type="InterPro" id="IPR033010">
    <property type="entry name" value="Cdc20/Fizzy"/>
</dbReference>
<evidence type="ECO:0000256" key="1">
    <source>
        <dbReference type="ARBA" id="ARBA00006445"/>
    </source>
</evidence>
<keyword evidence="5" id="KW-0498">Mitosis</keyword>
<keyword evidence="3" id="KW-0132">Cell division</keyword>
<evidence type="ECO:0000313" key="11">
    <source>
        <dbReference type="Proteomes" id="UP001300502"/>
    </source>
</evidence>
<dbReference type="InterPro" id="IPR015943">
    <property type="entry name" value="WD40/YVTN_repeat-like_dom_sf"/>
</dbReference>
<keyword evidence="4" id="KW-0677">Repeat</keyword>
<dbReference type="PROSITE" id="PS50294">
    <property type="entry name" value="WD_REPEATS_REGION"/>
    <property type="match status" value="2"/>
</dbReference>
<dbReference type="GO" id="GO:1905786">
    <property type="term" value="P:positive regulation of anaphase-promoting complex-dependent catabolic process"/>
    <property type="evidence" value="ECO:0007669"/>
    <property type="project" value="TreeGrafter"/>
</dbReference>
<name>A0AAV9IED4_9RHOD</name>